<dbReference type="PANTHER" id="PTHR34216">
    <property type="match status" value="1"/>
</dbReference>
<dbReference type="PROSITE" id="PS51677">
    <property type="entry name" value="NODB"/>
    <property type="match status" value="1"/>
</dbReference>
<comment type="caution">
    <text evidence="4">The sequence shown here is derived from an EMBL/GenBank/DDBJ whole genome shotgun (WGS) entry which is preliminary data.</text>
</comment>
<organism evidence="4 5">
    <name type="scientific">Microbulbifer celer</name>
    <dbReference type="NCBI Taxonomy" id="435905"/>
    <lineage>
        <taxon>Bacteria</taxon>
        <taxon>Pseudomonadati</taxon>
        <taxon>Pseudomonadota</taxon>
        <taxon>Gammaproteobacteria</taxon>
        <taxon>Cellvibrionales</taxon>
        <taxon>Microbulbiferaceae</taxon>
        <taxon>Microbulbifer</taxon>
    </lineage>
</organism>
<dbReference type="InterPro" id="IPR011330">
    <property type="entry name" value="Glyco_hydro/deAcase_b/a-brl"/>
</dbReference>
<dbReference type="EMBL" id="JBHTLR010000007">
    <property type="protein sequence ID" value="MFD1216137.1"/>
    <property type="molecule type" value="Genomic_DNA"/>
</dbReference>
<sequence>MLLTNARWMAIVVLTLLSCATASSEEAGNEGNNTGPWPGGAEVAVILTYDDSLDSHLDIAIPQLNKLDLPGTFYLSGARSSIRDRHREWRNAAGQGHELGNHMLYHPCRKSLPGRDWVQPWHDLDDYTLAQFIDELRTTNSLLSAIDGEQKRSFAYPCGDMQAGGEDIVEALKPYVTAARHGSADGQHAIDDDNFYQLASFDSLKKSGEELIAVAEAARAEHSMVGFLFHGVGGDYLTTSAESHQALLAHLAAHPEVYWVATVTDAVTYLKALQQ</sequence>
<dbReference type="InterPro" id="IPR051398">
    <property type="entry name" value="Polysacch_Deacetylase"/>
</dbReference>
<evidence type="ECO:0000313" key="5">
    <source>
        <dbReference type="Proteomes" id="UP001597264"/>
    </source>
</evidence>
<dbReference type="PANTHER" id="PTHR34216:SF11">
    <property type="entry name" value="CHITOOLIGOSACCHARIDE DEACETYLASE"/>
    <property type="match status" value="1"/>
</dbReference>
<keyword evidence="1 2" id="KW-0732">Signal</keyword>
<dbReference type="InterPro" id="IPR002509">
    <property type="entry name" value="NODB_dom"/>
</dbReference>
<feature type="signal peptide" evidence="2">
    <location>
        <begin position="1"/>
        <end position="27"/>
    </location>
</feature>
<dbReference type="Pfam" id="PF01522">
    <property type="entry name" value="Polysacc_deac_1"/>
    <property type="match status" value="1"/>
</dbReference>
<protein>
    <submittedName>
        <fullName evidence="4">Polysaccharide deacetylase family protein</fullName>
    </submittedName>
</protein>
<dbReference type="SUPFAM" id="SSF88713">
    <property type="entry name" value="Glycoside hydrolase/deacetylase"/>
    <property type="match status" value="1"/>
</dbReference>
<feature type="domain" description="NodB homology" evidence="3">
    <location>
        <begin position="43"/>
        <end position="275"/>
    </location>
</feature>
<dbReference type="Proteomes" id="UP001597264">
    <property type="component" value="Unassembled WGS sequence"/>
</dbReference>
<evidence type="ECO:0000313" key="4">
    <source>
        <dbReference type="EMBL" id="MFD1216137.1"/>
    </source>
</evidence>
<evidence type="ECO:0000256" key="2">
    <source>
        <dbReference type="SAM" id="SignalP"/>
    </source>
</evidence>
<dbReference type="RefSeq" id="WP_230438248.1">
    <property type="nucleotide sequence ID" value="NZ_CP087715.1"/>
</dbReference>
<proteinExistence type="predicted"/>
<evidence type="ECO:0000256" key="1">
    <source>
        <dbReference type="ARBA" id="ARBA00022729"/>
    </source>
</evidence>
<keyword evidence="5" id="KW-1185">Reference proteome</keyword>
<dbReference type="Gene3D" id="3.20.20.370">
    <property type="entry name" value="Glycoside hydrolase/deacetylase"/>
    <property type="match status" value="1"/>
</dbReference>
<reference evidence="5" key="1">
    <citation type="journal article" date="2019" name="Int. J. Syst. Evol. Microbiol.">
        <title>The Global Catalogue of Microorganisms (GCM) 10K type strain sequencing project: providing services to taxonomists for standard genome sequencing and annotation.</title>
        <authorList>
            <consortium name="The Broad Institute Genomics Platform"/>
            <consortium name="The Broad Institute Genome Sequencing Center for Infectious Disease"/>
            <person name="Wu L."/>
            <person name="Ma J."/>
        </authorList>
    </citation>
    <scope>NUCLEOTIDE SEQUENCE [LARGE SCALE GENOMIC DNA]</scope>
    <source>
        <strain evidence="5">CCUG 54356</strain>
    </source>
</reference>
<evidence type="ECO:0000259" key="3">
    <source>
        <dbReference type="PROSITE" id="PS51677"/>
    </source>
</evidence>
<accession>A0ABW3U6S2</accession>
<name>A0ABW3U6S2_9GAMM</name>
<dbReference type="PROSITE" id="PS51257">
    <property type="entry name" value="PROKAR_LIPOPROTEIN"/>
    <property type="match status" value="1"/>
</dbReference>
<feature type="chain" id="PRO_5045418805" evidence="2">
    <location>
        <begin position="28"/>
        <end position="275"/>
    </location>
</feature>
<gene>
    <name evidence="4" type="ORF">ACFQ2X_05970</name>
</gene>